<sequence length="617" mass="65414">MRSPHRPSPWRRPLALFAGLSLAAGLVACGGPDDEGLTRTKTPDAPVAAATELDASETLLDSAELVVVSAMGPEVERRAAALAVAAGAPMLTLRTDADRRHMEQVREEGGRLWEIDDVAEARALAADQSYWGREATGSDAAEIAAELDRLDAGHVVTVGAVDLGAGAEGRTVVADPGDAEGFAELTGVEPAEPEEERNPARAIAELDRKHPTAPGIDPEPAAPEQAAEDPIPPAGDEEAEAADAEEAEAAGQATAAEAERARRTIAELPEMSGHGDPDAVVLAGPDAPLGAIATARAVGHEVLWLPAGDPRATDASVSAVREGRSVIALGASFGDADHLARLTELAADEEVEELGLAGGGQLLLPGRRMVAVYGHPGVPAMGVMGEETPAEAVKDAKTRAQAFAEHVEEPVVPMFEIIASVAQPVPGEDGTFSVPAPVSELEPYVDAITEAGGYAVLDLQPGNARFLDQAKFYEELLARPNVGLALDAEWKMEPGQVPATEVGHVEAEEVNEVADWLASFTRERGLPQKMLMLHQFQLQMIRDREEVRTDHPELALVLHADGHGTPGQKFDTWNVMKQDLQPEIFLAWKNFIDEDQPMFDPAQTAAIEPTPWVVTYQ</sequence>
<feature type="compositionally biased region" description="Acidic residues" evidence="1">
    <location>
        <begin position="235"/>
        <end position="248"/>
    </location>
</feature>
<organism evidence="3 4">
    <name type="scientific">Corynebacterium sphenisci DSM 44792</name>
    <dbReference type="NCBI Taxonomy" id="1437874"/>
    <lineage>
        <taxon>Bacteria</taxon>
        <taxon>Bacillati</taxon>
        <taxon>Actinomycetota</taxon>
        <taxon>Actinomycetes</taxon>
        <taxon>Mycobacteriales</taxon>
        <taxon>Corynebacteriaceae</taxon>
        <taxon>Corynebacterium</taxon>
    </lineage>
</organism>
<dbReference type="PROSITE" id="PS51257">
    <property type="entry name" value="PROKAR_LIPOPROTEIN"/>
    <property type="match status" value="1"/>
</dbReference>
<accession>A0A1L7CX39</accession>
<protein>
    <recommendedName>
        <fullName evidence="5">Cell wall-binding repeat 2 family protein</fullName>
    </recommendedName>
</protein>
<evidence type="ECO:0000256" key="1">
    <source>
        <dbReference type="SAM" id="MobiDB-lite"/>
    </source>
</evidence>
<dbReference type="STRING" id="1437874.CSPHI_04610"/>
<feature type="region of interest" description="Disordered" evidence="1">
    <location>
        <begin position="210"/>
        <end position="260"/>
    </location>
</feature>
<evidence type="ECO:0000313" key="3">
    <source>
        <dbReference type="EMBL" id="APT90445.1"/>
    </source>
</evidence>
<keyword evidence="2" id="KW-0732">Signal</keyword>
<dbReference type="Proteomes" id="UP000185469">
    <property type="component" value="Chromosome"/>
</dbReference>
<reference evidence="3 4" key="1">
    <citation type="submission" date="2014-08" db="EMBL/GenBank/DDBJ databases">
        <title>Complete genome sequence of Corynebacterium sphenisci CECT 5990(T) (=DSM 44792(T)), isolated from healthy wild penguins.</title>
        <authorList>
            <person name="Ruckert C."/>
            <person name="Albersmeier A."/>
            <person name="Winkler A."/>
            <person name="Kalinowski J."/>
        </authorList>
    </citation>
    <scope>NUCLEOTIDE SEQUENCE [LARGE SCALE GENOMIC DNA]</scope>
    <source>
        <strain evidence="3 4">DSM 44792</strain>
    </source>
</reference>
<gene>
    <name evidence="3" type="ORF">CSPHI_04610</name>
</gene>
<feature type="compositionally biased region" description="Low complexity" evidence="1">
    <location>
        <begin position="216"/>
        <end position="229"/>
    </location>
</feature>
<dbReference type="EMBL" id="CP009248">
    <property type="protein sequence ID" value="APT90445.1"/>
    <property type="molecule type" value="Genomic_DNA"/>
</dbReference>
<keyword evidence="4" id="KW-1185">Reference proteome</keyword>
<dbReference type="AlphaFoldDB" id="A0A1L7CX39"/>
<proteinExistence type="predicted"/>
<evidence type="ECO:0000256" key="2">
    <source>
        <dbReference type="SAM" id="SignalP"/>
    </source>
</evidence>
<dbReference type="OrthoDB" id="9812120at2"/>
<dbReference type="KEGG" id="csph:CSPHI_04610"/>
<feature type="chain" id="PRO_5038762957" description="Cell wall-binding repeat 2 family protein" evidence="2">
    <location>
        <begin position="24"/>
        <end position="617"/>
    </location>
</feature>
<name>A0A1L7CX39_9CORY</name>
<evidence type="ECO:0000313" key="4">
    <source>
        <dbReference type="Proteomes" id="UP000185469"/>
    </source>
</evidence>
<evidence type="ECO:0008006" key="5">
    <source>
        <dbReference type="Google" id="ProtNLM"/>
    </source>
</evidence>
<feature type="signal peptide" evidence="2">
    <location>
        <begin position="1"/>
        <end position="23"/>
    </location>
</feature>